<reference evidence="2 3" key="1">
    <citation type="submission" date="2018-03" db="EMBL/GenBank/DDBJ databases">
        <title>Genome sequence of the symbiotic type strain Mesorhizobium helmanticense CSLC115NT isolated from Lotus corniculatus nodules.</title>
        <authorList>
            <person name="Sannazzaro A.I."/>
            <person name="Torres Tejerizo G.A."/>
            <person name="Dip D."/>
            <person name="Caballero M."/>
            <person name="Pistorio M."/>
            <person name="Estrella M.J."/>
        </authorList>
    </citation>
    <scope>NUCLEOTIDE SEQUENCE [LARGE SCALE GENOMIC DNA]</scope>
    <source>
        <strain evidence="2 3">CSLC115N</strain>
    </source>
</reference>
<gene>
    <name evidence="2" type="ORF">C9427_32395</name>
</gene>
<protein>
    <recommendedName>
        <fullName evidence="1">N-acetyltransferase domain-containing protein</fullName>
    </recommendedName>
</protein>
<evidence type="ECO:0000313" key="3">
    <source>
        <dbReference type="Proteomes" id="UP000240259"/>
    </source>
</evidence>
<name>A0A2T4IKZ2_9HYPH</name>
<comment type="caution">
    <text evidence="2">The sequence shown here is derived from an EMBL/GenBank/DDBJ whole genome shotgun (WGS) entry which is preliminary data.</text>
</comment>
<dbReference type="EMBL" id="PZJX01000075">
    <property type="protein sequence ID" value="PTE06299.1"/>
    <property type="molecule type" value="Genomic_DNA"/>
</dbReference>
<dbReference type="AlphaFoldDB" id="A0A2T4IKZ2"/>
<organism evidence="2 3">
    <name type="scientific">Mesorhizobium helmanticense</name>
    <dbReference type="NCBI Taxonomy" id="1776423"/>
    <lineage>
        <taxon>Bacteria</taxon>
        <taxon>Pseudomonadati</taxon>
        <taxon>Pseudomonadota</taxon>
        <taxon>Alphaproteobacteria</taxon>
        <taxon>Hyphomicrobiales</taxon>
        <taxon>Phyllobacteriaceae</taxon>
        <taxon>Mesorhizobium</taxon>
    </lineage>
</organism>
<evidence type="ECO:0000313" key="2">
    <source>
        <dbReference type="EMBL" id="PTE06299.1"/>
    </source>
</evidence>
<accession>A0A2T4IKZ2</accession>
<proteinExistence type="predicted"/>
<dbReference type="InterPro" id="IPR016181">
    <property type="entry name" value="Acyl_CoA_acyltransferase"/>
</dbReference>
<dbReference type="RefSeq" id="WP_107653040.1">
    <property type="nucleotide sequence ID" value="NZ_PZJX01000075.1"/>
</dbReference>
<dbReference type="PROSITE" id="PS51186">
    <property type="entry name" value="GNAT"/>
    <property type="match status" value="1"/>
</dbReference>
<dbReference type="Gene3D" id="3.40.630.30">
    <property type="match status" value="1"/>
</dbReference>
<dbReference type="Pfam" id="PF00583">
    <property type="entry name" value="Acetyltransf_1"/>
    <property type="match status" value="1"/>
</dbReference>
<dbReference type="OrthoDB" id="8479467at2"/>
<sequence length="292" mass="33076">MPTRLEILDYVSLKEVRHLTYPAVWRVVTSRFASTVRGVAARTTDVTAGLALAVPGPSGQFELLSVYVLPMLRGMGFGSSMLDAIEGEFRRLGFRLGIHFLRVGEHNQDAACFFVKNGWTRPVVNKLVCHTTVPLAFETPWLVEARLPARYRIVGWRSIGADQRTMIRDFDEAGVNDDVNPFIYEEDSDPHTSLALVDADGGTVRGWAITHRLDTSTLRWTCSFIHPSLQAMALVRPLWLEVTRRQRAFPELVNIMFTVPVTEPRMARFALRRMRPWLSDLAYACITMKRVA</sequence>
<evidence type="ECO:0000259" key="1">
    <source>
        <dbReference type="PROSITE" id="PS51186"/>
    </source>
</evidence>
<dbReference type="Proteomes" id="UP000240259">
    <property type="component" value="Unassembled WGS sequence"/>
</dbReference>
<dbReference type="SUPFAM" id="SSF55729">
    <property type="entry name" value="Acyl-CoA N-acyltransferases (Nat)"/>
    <property type="match status" value="1"/>
</dbReference>
<dbReference type="InterPro" id="IPR000182">
    <property type="entry name" value="GNAT_dom"/>
</dbReference>
<feature type="domain" description="N-acetyltransferase" evidence="1">
    <location>
        <begin position="1"/>
        <end position="140"/>
    </location>
</feature>
<dbReference type="GO" id="GO:0016747">
    <property type="term" value="F:acyltransferase activity, transferring groups other than amino-acyl groups"/>
    <property type="evidence" value="ECO:0007669"/>
    <property type="project" value="InterPro"/>
</dbReference>
<dbReference type="CDD" id="cd04301">
    <property type="entry name" value="NAT_SF"/>
    <property type="match status" value="1"/>
</dbReference>
<keyword evidence="3" id="KW-1185">Reference proteome</keyword>